<dbReference type="InterPro" id="IPR002591">
    <property type="entry name" value="Phosphodiest/P_Trfase"/>
</dbReference>
<organism evidence="2 3">
    <name type="scientific">Parelaphostrongylus tenuis</name>
    <name type="common">Meningeal worm</name>
    <dbReference type="NCBI Taxonomy" id="148309"/>
    <lineage>
        <taxon>Eukaryota</taxon>
        <taxon>Metazoa</taxon>
        <taxon>Ecdysozoa</taxon>
        <taxon>Nematoda</taxon>
        <taxon>Chromadorea</taxon>
        <taxon>Rhabditida</taxon>
        <taxon>Rhabditina</taxon>
        <taxon>Rhabditomorpha</taxon>
        <taxon>Strongyloidea</taxon>
        <taxon>Metastrongylidae</taxon>
        <taxon>Parelaphostrongylus</taxon>
    </lineage>
</organism>
<dbReference type="PANTHER" id="PTHR10151:SF120">
    <property type="entry name" value="BIS(5'-ADENOSYL)-TRIPHOSPHATASE"/>
    <property type="match status" value="1"/>
</dbReference>
<feature type="transmembrane region" description="Helical" evidence="1">
    <location>
        <begin position="378"/>
        <end position="398"/>
    </location>
</feature>
<dbReference type="InterPro" id="IPR017850">
    <property type="entry name" value="Alkaline_phosphatase_core_sf"/>
</dbReference>
<dbReference type="Pfam" id="PF01663">
    <property type="entry name" value="Phosphodiest"/>
    <property type="match status" value="2"/>
</dbReference>
<keyword evidence="1" id="KW-1133">Transmembrane helix</keyword>
<dbReference type="EMBL" id="JAHQIW010003648">
    <property type="protein sequence ID" value="KAJ1359567.1"/>
    <property type="molecule type" value="Genomic_DNA"/>
</dbReference>
<gene>
    <name evidence="2" type="ORF">KIN20_018332</name>
</gene>
<name>A0AAD5MJA9_PARTN</name>
<comment type="caution">
    <text evidence="2">The sequence shown here is derived from an EMBL/GenBank/DDBJ whole genome shotgun (WGS) entry which is preliminary data.</text>
</comment>
<evidence type="ECO:0000256" key="1">
    <source>
        <dbReference type="SAM" id="Phobius"/>
    </source>
</evidence>
<sequence length="454" mass="52234">MTPNIHRWASNWSWFKNGVRSQFVTYTAPNHMSIVTGLHEQDHGIVGNYFYETTTGKFYDYFNLTGKQGIVNASLDPSWYKAEPIWIANEKYDSSRRSAAFYWPNGDAPFPSPPHRPFFYKQWTTYGNLSDWMSDVDAIADAFLSKKNPVNFVAWYVAEPDHTLHENGFYNADHGHAEIDGPDNVMCIKDYVRSDGYKIGDHMIYPDNDEIGRELYHNITSAVRTHGYKVNVFLKEDIPARYFYSNSTRIGRIVIEPDIGWAASFTCTKKKLRETYAPGKRKYNSSAHGMDPDRKEMRALLVVGGPSVVPRRQMLEVPDNIDLYPFMCYLLSIPASPNNSSFSIIRTALLEGGPRLTTRPFITSTETEDFPQHRDSDVFIFIVIASFCIVMILVVYTCRYSKLIEEPFWIWGQKGYRPLKTDLCTVERGRQDIVDSTSSMRKNTITDGWSEDEF</sequence>
<dbReference type="GO" id="GO:0016787">
    <property type="term" value="F:hydrolase activity"/>
    <property type="evidence" value="ECO:0007669"/>
    <property type="project" value="UniProtKB-ARBA"/>
</dbReference>
<keyword evidence="1" id="KW-0812">Transmembrane</keyword>
<reference evidence="2" key="1">
    <citation type="submission" date="2021-06" db="EMBL/GenBank/DDBJ databases">
        <title>Parelaphostrongylus tenuis whole genome reference sequence.</title>
        <authorList>
            <person name="Garwood T.J."/>
            <person name="Larsen P.A."/>
            <person name="Fountain-Jones N.M."/>
            <person name="Garbe J.R."/>
            <person name="Macchietto M.G."/>
            <person name="Kania S.A."/>
            <person name="Gerhold R.W."/>
            <person name="Richards J.E."/>
            <person name="Wolf T.M."/>
        </authorList>
    </citation>
    <scope>NUCLEOTIDE SEQUENCE</scope>
    <source>
        <strain evidence="2">MNPRO001-30</strain>
        <tissue evidence="2">Meninges</tissue>
    </source>
</reference>
<dbReference type="CDD" id="cd16018">
    <property type="entry name" value="Enpp"/>
    <property type="match status" value="1"/>
</dbReference>
<dbReference type="PANTHER" id="PTHR10151">
    <property type="entry name" value="ECTONUCLEOTIDE PYROPHOSPHATASE/PHOSPHODIESTERASE"/>
    <property type="match status" value="1"/>
</dbReference>
<keyword evidence="1" id="KW-0472">Membrane</keyword>
<proteinExistence type="predicted"/>
<evidence type="ECO:0000313" key="3">
    <source>
        <dbReference type="Proteomes" id="UP001196413"/>
    </source>
</evidence>
<protein>
    <recommendedName>
        <fullName evidence="4">Ectonucleotide pyrophosphatase/phosphodiesterase family member 4</fullName>
    </recommendedName>
</protein>
<dbReference type="Gene3D" id="3.40.720.10">
    <property type="entry name" value="Alkaline Phosphatase, subunit A"/>
    <property type="match status" value="2"/>
</dbReference>
<evidence type="ECO:0000313" key="2">
    <source>
        <dbReference type="EMBL" id="KAJ1359567.1"/>
    </source>
</evidence>
<dbReference type="AlphaFoldDB" id="A0AAD5MJA9"/>
<accession>A0AAD5MJA9</accession>
<evidence type="ECO:0008006" key="4">
    <source>
        <dbReference type="Google" id="ProtNLM"/>
    </source>
</evidence>
<dbReference type="SUPFAM" id="SSF53649">
    <property type="entry name" value="Alkaline phosphatase-like"/>
    <property type="match status" value="1"/>
</dbReference>
<dbReference type="Proteomes" id="UP001196413">
    <property type="component" value="Unassembled WGS sequence"/>
</dbReference>
<keyword evidence="3" id="KW-1185">Reference proteome</keyword>